<dbReference type="InterPro" id="IPR009030">
    <property type="entry name" value="Growth_fac_rcpt_cys_sf"/>
</dbReference>
<name>L1IAV6_GUITC</name>
<dbReference type="SMART" id="SM01411">
    <property type="entry name" value="Ephrin_rec_like"/>
    <property type="match status" value="9"/>
</dbReference>
<dbReference type="EnsemblProtists" id="EKX33343">
    <property type="protein sequence ID" value="EKX33343"/>
    <property type="gene ID" value="GUITHDRAFT_120460"/>
</dbReference>
<sequence length="666" mass="69427">MVLQYDERSGGHVEEAADLVERLKSFMKRSSILVVTEDTQACRAEGGCTPDAIAEAIRSTCRQARRDLVEDSLSEWSSESRAWFMQQMEEAKRGVGYEGTGYVSCSQCQLGSYNPSAGLTFCASCPASKTTAIYSSKSASECVCLAGYFLLVDGSCQPCFPGTFKPAIGNGECTVCGTGKFAIGDGSTDASLCICKQGYFGADCLPCAAGSYKNSTGSGDYCSITSIFTKSDSNTSCVPCEPGTNKINLGDYACVSCPENYYSEAYALDTACKPCPAFTTSAAGSSRIEDCQCVAGYTNFNGSNGCVPCAAGPYKNFAASFICTLCPENTYSSAIGATSVLQCTSCPLHSTSIPGASKLEDCKCDSGFQKIGVDCVSCGLGRYGNGTEACKDCPADTYSITTLSASVASCLPCPSNSVAPSSSVNVLACRCKEGYTANSDGVACAACQSGYYKNYQGKGPCVACAIGFYMQTAASVTIDDCLPCPALTTTLANGSSLISSCLCQVGYYKDQISDNACTPCPSDTFSAQIGAVASTTCKPCFTYAKSAAGSYECSCVPGYYRSYSDVLGYCLPCPSGTYYDIALKSCQNCPASTYNPDIAVIGACLPCPNHSHSNTNGSTQISSCSCDPGYYNQSLGVCVACVPGKFKTADSPQGKPCEVCSMGFRV</sequence>
<dbReference type="eggNOG" id="KOG1217">
    <property type="taxonomic scope" value="Eukaryota"/>
</dbReference>
<dbReference type="Gene3D" id="2.10.50.10">
    <property type="entry name" value="Tumor Necrosis Factor Receptor, subunit A, domain 2"/>
    <property type="match status" value="8"/>
</dbReference>
<evidence type="ECO:0000313" key="4">
    <source>
        <dbReference type="Proteomes" id="UP000011087"/>
    </source>
</evidence>
<dbReference type="AlphaFoldDB" id="L1IAV6"/>
<dbReference type="SUPFAM" id="SSF57184">
    <property type="entry name" value="Growth factor receptor domain"/>
    <property type="match status" value="5"/>
</dbReference>
<dbReference type="PROSITE" id="PS00022">
    <property type="entry name" value="EGF_1"/>
    <property type="match status" value="1"/>
</dbReference>
<dbReference type="STRING" id="905079.L1IAV6"/>
<proteinExistence type="predicted"/>
<dbReference type="RefSeq" id="XP_005820323.1">
    <property type="nucleotide sequence ID" value="XM_005820266.1"/>
</dbReference>
<feature type="domain" description="EGF-like" evidence="1">
    <location>
        <begin position="193"/>
        <end position="204"/>
    </location>
</feature>
<dbReference type="HOGENOM" id="CLU_412492_0_0_1"/>
<evidence type="ECO:0000313" key="3">
    <source>
        <dbReference type="EnsemblProtists" id="EKX33343"/>
    </source>
</evidence>
<organism evidence="2">
    <name type="scientific">Guillardia theta (strain CCMP2712)</name>
    <name type="common">Cryptophyte</name>
    <dbReference type="NCBI Taxonomy" id="905079"/>
    <lineage>
        <taxon>Eukaryota</taxon>
        <taxon>Cryptophyceae</taxon>
        <taxon>Pyrenomonadales</taxon>
        <taxon>Geminigeraceae</taxon>
        <taxon>Guillardia</taxon>
    </lineage>
</organism>
<dbReference type="PANTHER" id="PTHR46967:SF2">
    <property type="entry name" value="SUSHI, VON WILLEBRAND FACTOR TYPE A, EGF AND PENTRAXIN DOMAIN-CONTAINING PROTEIN 1-LIKE"/>
    <property type="match status" value="1"/>
</dbReference>
<keyword evidence="4" id="KW-1185">Reference proteome</keyword>
<dbReference type="OMA" id="CSENQAF"/>
<dbReference type="InterPro" id="IPR011641">
    <property type="entry name" value="Tyr-kin_ephrin_A/B_rcpt-like"/>
</dbReference>
<dbReference type="Proteomes" id="UP000011087">
    <property type="component" value="Unassembled WGS sequence"/>
</dbReference>
<dbReference type="OrthoDB" id="300641at2759"/>
<accession>L1IAV6</accession>
<dbReference type="KEGG" id="gtt:GUITHDRAFT_120460"/>
<dbReference type="PaxDb" id="55529-EKX33343"/>
<reference evidence="4" key="2">
    <citation type="submission" date="2012-11" db="EMBL/GenBank/DDBJ databases">
        <authorList>
            <person name="Kuo A."/>
            <person name="Curtis B.A."/>
            <person name="Tanifuji G."/>
            <person name="Burki F."/>
            <person name="Gruber A."/>
            <person name="Irimia M."/>
            <person name="Maruyama S."/>
            <person name="Arias M.C."/>
            <person name="Ball S.G."/>
            <person name="Gile G.H."/>
            <person name="Hirakawa Y."/>
            <person name="Hopkins J.F."/>
            <person name="Rensing S.A."/>
            <person name="Schmutz J."/>
            <person name="Symeonidi A."/>
            <person name="Elias M."/>
            <person name="Eveleigh R.J."/>
            <person name="Herman E.K."/>
            <person name="Klute M.J."/>
            <person name="Nakayama T."/>
            <person name="Obornik M."/>
            <person name="Reyes-Prieto A."/>
            <person name="Armbrust E.V."/>
            <person name="Aves S.J."/>
            <person name="Beiko R.G."/>
            <person name="Coutinho P."/>
            <person name="Dacks J.B."/>
            <person name="Durnford D.G."/>
            <person name="Fast N.M."/>
            <person name="Green B.R."/>
            <person name="Grisdale C."/>
            <person name="Hempe F."/>
            <person name="Henrissat B."/>
            <person name="Hoppner M.P."/>
            <person name="Ishida K.-I."/>
            <person name="Kim E."/>
            <person name="Koreny L."/>
            <person name="Kroth P.G."/>
            <person name="Liu Y."/>
            <person name="Malik S.-B."/>
            <person name="Maier U.G."/>
            <person name="McRose D."/>
            <person name="Mock T."/>
            <person name="Neilson J.A."/>
            <person name="Onodera N.T."/>
            <person name="Poole A.M."/>
            <person name="Pritham E.J."/>
            <person name="Richards T.A."/>
            <person name="Rocap G."/>
            <person name="Roy S.W."/>
            <person name="Sarai C."/>
            <person name="Schaack S."/>
            <person name="Shirato S."/>
            <person name="Slamovits C.H."/>
            <person name="Spencer D.F."/>
            <person name="Suzuki S."/>
            <person name="Worden A.Z."/>
            <person name="Zauner S."/>
            <person name="Barry K."/>
            <person name="Bell C."/>
            <person name="Bharti A.K."/>
            <person name="Crow J.A."/>
            <person name="Grimwood J."/>
            <person name="Kramer R."/>
            <person name="Lindquist E."/>
            <person name="Lucas S."/>
            <person name="Salamov A."/>
            <person name="McFadden G.I."/>
            <person name="Lane C.E."/>
            <person name="Keeling P.J."/>
            <person name="Gray M.W."/>
            <person name="Grigoriev I.V."/>
            <person name="Archibald J.M."/>
        </authorList>
    </citation>
    <scope>NUCLEOTIDE SEQUENCE</scope>
    <source>
        <strain evidence="4">CCMP2712</strain>
    </source>
</reference>
<evidence type="ECO:0000259" key="1">
    <source>
        <dbReference type="PROSITE" id="PS00022"/>
    </source>
</evidence>
<protein>
    <recommendedName>
        <fullName evidence="1">EGF-like domain-containing protein</fullName>
    </recommendedName>
</protein>
<reference evidence="2 4" key="1">
    <citation type="journal article" date="2012" name="Nature">
        <title>Algal genomes reveal evolutionary mosaicism and the fate of nucleomorphs.</title>
        <authorList>
            <consortium name="DOE Joint Genome Institute"/>
            <person name="Curtis B.A."/>
            <person name="Tanifuji G."/>
            <person name="Burki F."/>
            <person name="Gruber A."/>
            <person name="Irimia M."/>
            <person name="Maruyama S."/>
            <person name="Arias M.C."/>
            <person name="Ball S.G."/>
            <person name="Gile G.H."/>
            <person name="Hirakawa Y."/>
            <person name="Hopkins J.F."/>
            <person name="Kuo A."/>
            <person name="Rensing S.A."/>
            <person name="Schmutz J."/>
            <person name="Symeonidi A."/>
            <person name="Elias M."/>
            <person name="Eveleigh R.J."/>
            <person name="Herman E.K."/>
            <person name="Klute M.J."/>
            <person name="Nakayama T."/>
            <person name="Obornik M."/>
            <person name="Reyes-Prieto A."/>
            <person name="Armbrust E.V."/>
            <person name="Aves S.J."/>
            <person name="Beiko R.G."/>
            <person name="Coutinho P."/>
            <person name="Dacks J.B."/>
            <person name="Durnford D.G."/>
            <person name="Fast N.M."/>
            <person name="Green B.R."/>
            <person name="Grisdale C.J."/>
            <person name="Hempel F."/>
            <person name="Henrissat B."/>
            <person name="Hoppner M.P."/>
            <person name="Ishida K."/>
            <person name="Kim E."/>
            <person name="Koreny L."/>
            <person name="Kroth P.G."/>
            <person name="Liu Y."/>
            <person name="Malik S.B."/>
            <person name="Maier U.G."/>
            <person name="McRose D."/>
            <person name="Mock T."/>
            <person name="Neilson J.A."/>
            <person name="Onodera N.T."/>
            <person name="Poole A.M."/>
            <person name="Pritham E.J."/>
            <person name="Richards T.A."/>
            <person name="Rocap G."/>
            <person name="Roy S.W."/>
            <person name="Sarai C."/>
            <person name="Schaack S."/>
            <person name="Shirato S."/>
            <person name="Slamovits C.H."/>
            <person name="Spencer D.F."/>
            <person name="Suzuki S."/>
            <person name="Worden A.Z."/>
            <person name="Zauner S."/>
            <person name="Barry K."/>
            <person name="Bell C."/>
            <person name="Bharti A.K."/>
            <person name="Crow J.A."/>
            <person name="Grimwood J."/>
            <person name="Kramer R."/>
            <person name="Lindquist E."/>
            <person name="Lucas S."/>
            <person name="Salamov A."/>
            <person name="McFadden G.I."/>
            <person name="Lane C.E."/>
            <person name="Keeling P.J."/>
            <person name="Gray M.W."/>
            <person name="Grigoriev I.V."/>
            <person name="Archibald J.M."/>
        </authorList>
    </citation>
    <scope>NUCLEOTIDE SEQUENCE</scope>
    <source>
        <strain evidence="2 4">CCMP2712</strain>
    </source>
</reference>
<evidence type="ECO:0000313" key="2">
    <source>
        <dbReference type="EMBL" id="EKX33343.1"/>
    </source>
</evidence>
<reference evidence="3" key="3">
    <citation type="submission" date="2015-06" db="UniProtKB">
        <authorList>
            <consortium name="EnsemblProtists"/>
        </authorList>
    </citation>
    <scope>IDENTIFICATION</scope>
</reference>
<dbReference type="PANTHER" id="PTHR46967">
    <property type="entry name" value="INSULIN-LIKE GROWTH FACTOR BINDING PROTEIN,N-TERMINAL"/>
    <property type="match status" value="1"/>
</dbReference>
<dbReference type="InterPro" id="IPR000742">
    <property type="entry name" value="EGF"/>
</dbReference>
<gene>
    <name evidence="2" type="ORF">GUITHDRAFT_120460</name>
</gene>
<dbReference type="Pfam" id="PF07699">
    <property type="entry name" value="Ephrin_rec_like"/>
    <property type="match status" value="7"/>
</dbReference>
<dbReference type="GeneID" id="17290083"/>
<dbReference type="EMBL" id="JH993145">
    <property type="protein sequence ID" value="EKX33343.1"/>
    <property type="molecule type" value="Genomic_DNA"/>
</dbReference>